<dbReference type="EMBL" id="CP122537">
    <property type="protein sequence ID" value="WGH77170.1"/>
    <property type="molecule type" value="Genomic_DNA"/>
</dbReference>
<keyword evidence="2" id="KW-1133">Transmembrane helix</keyword>
<feature type="transmembrane region" description="Helical" evidence="2">
    <location>
        <begin position="425"/>
        <end position="445"/>
    </location>
</feature>
<dbReference type="Gene3D" id="2.40.50.100">
    <property type="match status" value="1"/>
</dbReference>
<feature type="transmembrane region" description="Helical" evidence="2">
    <location>
        <begin position="385"/>
        <end position="404"/>
    </location>
</feature>
<feature type="transmembrane region" description="Helical" evidence="2">
    <location>
        <begin position="191"/>
        <end position="210"/>
    </location>
</feature>
<dbReference type="Gene3D" id="1.10.10.1150">
    <property type="entry name" value="Coenzyme PQQ synthesis protein D (PqqD)"/>
    <property type="match status" value="1"/>
</dbReference>
<dbReference type="InterPro" id="IPR041881">
    <property type="entry name" value="PqqD_sf"/>
</dbReference>
<evidence type="ECO:0000256" key="1">
    <source>
        <dbReference type="SAM" id="Coils"/>
    </source>
</evidence>
<proteinExistence type="predicted"/>
<feature type="transmembrane region" description="Helical" evidence="2">
    <location>
        <begin position="230"/>
        <end position="250"/>
    </location>
</feature>
<accession>A0ABY8L703</accession>
<dbReference type="PANTHER" id="PTHR13325">
    <property type="entry name" value="PROTEASE M50 MEMBRANE-BOUND TRANSCRIPTION FACTOR SITE 2 PROTEASE"/>
    <property type="match status" value="1"/>
</dbReference>
<name>A0ABY8L703_9RHOB</name>
<dbReference type="RefSeq" id="WP_279963744.1">
    <property type="nucleotide sequence ID" value="NZ_CP122537.1"/>
</dbReference>
<keyword evidence="4" id="KW-1185">Reference proteome</keyword>
<gene>
    <name evidence="3" type="ORF">P8627_08860</name>
</gene>
<evidence type="ECO:0000313" key="3">
    <source>
        <dbReference type="EMBL" id="WGH77170.1"/>
    </source>
</evidence>
<feature type="transmembrane region" description="Helical" evidence="2">
    <location>
        <begin position="284"/>
        <end position="303"/>
    </location>
</feature>
<dbReference type="SUPFAM" id="SSF111369">
    <property type="entry name" value="HlyD-like secretion proteins"/>
    <property type="match status" value="1"/>
</dbReference>
<feature type="transmembrane region" description="Helical" evidence="2">
    <location>
        <begin position="156"/>
        <end position="179"/>
    </location>
</feature>
<keyword evidence="2" id="KW-0472">Membrane</keyword>
<feature type="transmembrane region" description="Helical" evidence="2">
    <location>
        <begin position="257"/>
        <end position="278"/>
    </location>
</feature>
<keyword evidence="2" id="KW-0812">Transmembrane</keyword>
<evidence type="ECO:0000313" key="4">
    <source>
        <dbReference type="Proteomes" id="UP001243420"/>
    </source>
</evidence>
<dbReference type="PANTHER" id="PTHR13325:SF3">
    <property type="entry name" value="MEMBRANE-BOUND TRANSCRIPTION FACTOR SITE-2 PROTEASE"/>
    <property type="match status" value="1"/>
</dbReference>
<protein>
    <submittedName>
        <fullName evidence="3">Peptidase M50</fullName>
    </submittedName>
</protein>
<dbReference type="Gene3D" id="1.10.287.470">
    <property type="entry name" value="Helix hairpin bin"/>
    <property type="match status" value="1"/>
</dbReference>
<feature type="transmembrane region" description="Helical" evidence="2">
    <location>
        <begin position="359"/>
        <end position="379"/>
    </location>
</feature>
<keyword evidence="1" id="KW-0175">Coiled coil</keyword>
<evidence type="ECO:0000256" key="2">
    <source>
        <dbReference type="SAM" id="Phobius"/>
    </source>
</evidence>
<sequence>MATGFESQLWYRVAHLRPRLADRAEITRQDFRGQAWFVLRDPLTGKFCRLSDSAYWVAAQMNGTRTLGEVWDIACIELGETAPTQDELLNALAQLSGVDLLVSDGLPDSDRIVDRALKKEGKGLVARFMNPLALRLPLFDPDRFITEAWPLARPFFTLWGALAYVVLLGWAGLAAIQNWPALTDNLVDRALAAESLIALALVYPVVKFFHELGHGFALKKYGAEVREVGLMFLIFIPVPYVDASAATGFVDKRRRMLVSAAGILVELGLAAIAMLVWVEVEEGLVRAVAWNVMVIGGISTLLFNGNPLLRFDGYFVLSDAIEIPNLGNRANQYLGYLVQRYAFGIQDARSPVRAPGERGWFVFYSIAAFIYRIIITITIVSIVAVRFFAVGVALAIWSVTLMFVKPLVSHIRFVLLGERLRGRRARALGVSCAALLLLILALGVWPVPYRTLAEGVVHSTRDETIYAEAAGTVREVFVPSGVQVVAGQPVLRLEDPYAEARLRAAEAEYERYARRYQQSLSESAYDIRLWRAQAVRAEQELQILRELEAARRVVAHRSGQLVLPAMADLDGRYLNRGDIVGHVVDPAAVVVRVAVHQDTADIVRNRTAAVDMRPAERLERRYAGRIVREVPAVGYELASAALTTEGGGIFAPDPMAEGPNVALQPVMQFDLRPLAEAPSLVLGMRVHVRFDHGREPLVWRGWRRLRQVFLRRFNV</sequence>
<feature type="coiled-coil region" evidence="1">
    <location>
        <begin position="502"/>
        <end position="547"/>
    </location>
</feature>
<dbReference type="Proteomes" id="UP001243420">
    <property type="component" value="Chromosome"/>
</dbReference>
<reference evidence="3 4" key="1">
    <citation type="submission" date="2023-04" db="EMBL/GenBank/DDBJ databases">
        <title>Jannaschia ovalis sp. nov., a marine bacterium isolated from sea tidal flat.</title>
        <authorList>
            <person name="Kwon D.Y."/>
            <person name="Kim J.-J."/>
        </authorList>
    </citation>
    <scope>NUCLEOTIDE SEQUENCE [LARGE SCALE GENOMIC DNA]</scope>
    <source>
        <strain evidence="3 4">GRR-S6-38</strain>
    </source>
</reference>
<organism evidence="3 4">
    <name type="scientific">Jannaschia ovalis</name>
    <dbReference type="NCBI Taxonomy" id="3038773"/>
    <lineage>
        <taxon>Bacteria</taxon>
        <taxon>Pseudomonadati</taxon>
        <taxon>Pseudomonadota</taxon>
        <taxon>Alphaproteobacteria</taxon>
        <taxon>Rhodobacterales</taxon>
        <taxon>Roseobacteraceae</taxon>
        <taxon>Jannaschia</taxon>
    </lineage>
</organism>
<dbReference type="InterPro" id="IPR001193">
    <property type="entry name" value="MBTPS2"/>
</dbReference>